<feature type="domain" description="Methyltransferase type 11" evidence="4">
    <location>
        <begin position="49"/>
        <end position="138"/>
    </location>
</feature>
<evidence type="ECO:0000256" key="3">
    <source>
        <dbReference type="ARBA" id="ARBA00022679"/>
    </source>
</evidence>
<dbReference type="AlphaFoldDB" id="A0A5N0UPA1"/>
<keyword evidence="3" id="KW-0808">Transferase</keyword>
<keyword evidence="6" id="KW-1185">Reference proteome</keyword>
<evidence type="ECO:0000259" key="4">
    <source>
        <dbReference type="Pfam" id="PF08241"/>
    </source>
</evidence>
<evidence type="ECO:0000313" key="6">
    <source>
        <dbReference type="Proteomes" id="UP000319769"/>
    </source>
</evidence>
<dbReference type="CDD" id="cd02440">
    <property type="entry name" value="AdoMet_MTases"/>
    <property type="match status" value="1"/>
</dbReference>
<sequence>MTEQTAEQELRSRRARSFGASASAYAEHRPDYPLPALRWGLPEKAEHVLDLAAGTGKLSEGLLALGLRVTAVEPDPEMRAELVRRLPDVPALDGKAESIPVPDTSVDAVVVGQAFHWFDVEAALTEIARVTRPGGTVAALWNHDDIEVPWVAEFGERARTGVSRRWTVPGSELLHHDGFEEFERTRFPHAQRRTAESLVDTVATHSHFLVISAAEREAKLAELREFLARTPETAHGEFDLPIVTTVLRAARKA</sequence>
<evidence type="ECO:0000313" key="5">
    <source>
        <dbReference type="EMBL" id="KAA9152422.1"/>
    </source>
</evidence>
<dbReference type="InterPro" id="IPR051052">
    <property type="entry name" value="Diverse_substrate_MTase"/>
</dbReference>
<accession>A0A5N0UPA1</accession>
<keyword evidence="2 5" id="KW-0489">Methyltransferase</keyword>
<dbReference type="OrthoDB" id="9797252at2"/>
<dbReference type="InterPro" id="IPR029063">
    <property type="entry name" value="SAM-dependent_MTases_sf"/>
</dbReference>
<comment type="similarity">
    <text evidence="1">Belongs to the methyltransferase superfamily.</text>
</comment>
<dbReference type="EMBL" id="VMNW02000088">
    <property type="protein sequence ID" value="KAA9152422.1"/>
    <property type="molecule type" value="Genomic_DNA"/>
</dbReference>
<dbReference type="Gene3D" id="3.40.50.150">
    <property type="entry name" value="Vaccinia Virus protein VP39"/>
    <property type="match status" value="1"/>
</dbReference>
<dbReference type="GO" id="GO:0032259">
    <property type="term" value="P:methylation"/>
    <property type="evidence" value="ECO:0007669"/>
    <property type="project" value="UniProtKB-KW"/>
</dbReference>
<dbReference type="RefSeq" id="WP_150980676.1">
    <property type="nucleotide sequence ID" value="NZ_VMNW02000088.1"/>
</dbReference>
<dbReference type="GO" id="GO:0008757">
    <property type="term" value="F:S-adenosylmethionine-dependent methyltransferase activity"/>
    <property type="evidence" value="ECO:0007669"/>
    <property type="project" value="InterPro"/>
</dbReference>
<dbReference type="PANTHER" id="PTHR44942">
    <property type="entry name" value="METHYLTRANSF_11 DOMAIN-CONTAINING PROTEIN"/>
    <property type="match status" value="1"/>
</dbReference>
<comment type="caution">
    <text evidence="5">The sequence shown here is derived from an EMBL/GenBank/DDBJ whole genome shotgun (WGS) entry which is preliminary data.</text>
</comment>
<organism evidence="5 6">
    <name type="scientific">Amycolatopsis acidicola</name>
    <dbReference type="NCBI Taxonomy" id="2596893"/>
    <lineage>
        <taxon>Bacteria</taxon>
        <taxon>Bacillati</taxon>
        <taxon>Actinomycetota</taxon>
        <taxon>Actinomycetes</taxon>
        <taxon>Pseudonocardiales</taxon>
        <taxon>Pseudonocardiaceae</taxon>
        <taxon>Amycolatopsis</taxon>
    </lineage>
</organism>
<protein>
    <submittedName>
        <fullName evidence="5">Methyltransferase domain-containing protein</fullName>
    </submittedName>
</protein>
<reference evidence="5" key="1">
    <citation type="submission" date="2019-09" db="EMBL/GenBank/DDBJ databases">
        <authorList>
            <person name="Teo W.F.A."/>
            <person name="Duangmal K."/>
        </authorList>
    </citation>
    <scope>NUCLEOTIDE SEQUENCE [LARGE SCALE GENOMIC DNA]</scope>
    <source>
        <strain evidence="5">K81G1</strain>
    </source>
</reference>
<name>A0A5N0UPA1_9PSEU</name>
<dbReference type="InterPro" id="IPR013216">
    <property type="entry name" value="Methyltransf_11"/>
</dbReference>
<evidence type="ECO:0000256" key="2">
    <source>
        <dbReference type="ARBA" id="ARBA00022603"/>
    </source>
</evidence>
<proteinExistence type="inferred from homology"/>
<evidence type="ECO:0000256" key="1">
    <source>
        <dbReference type="ARBA" id="ARBA00008361"/>
    </source>
</evidence>
<gene>
    <name evidence="5" type="ORF">FPZ12_037055</name>
</gene>
<dbReference type="SUPFAM" id="SSF53335">
    <property type="entry name" value="S-adenosyl-L-methionine-dependent methyltransferases"/>
    <property type="match status" value="1"/>
</dbReference>
<dbReference type="Proteomes" id="UP000319769">
    <property type="component" value="Unassembled WGS sequence"/>
</dbReference>
<dbReference type="Pfam" id="PF08241">
    <property type="entry name" value="Methyltransf_11"/>
    <property type="match status" value="1"/>
</dbReference>
<dbReference type="PANTHER" id="PTHR44942:SF4">
    <property type="entry name" value="METHYLTRANSFERASE TYPE 11 DOMAIN-CONTAINING PROTEIN"/>
    <property type="match status" value="1"/>
</dbReference>